<dbReference type="GO" id="GO:0045505">
    <property type="term" value="F:dynein intermediate chain binding"/>
    <property type="evidence" value="ECO:0007669"/>
    <property type="project" value="InterPro"/>
</dbReference>
<feature type="non-terminal residue" evidence="2">
    <location>
        <position position="1"/>
    </location>
</feature>
<dbReference type="GO" id="GO:0051959">
    <property type="term" value="F:dynein light intermediate chain binding"/>
    <property type="evidence" value="ECO:0007669"/>
    <property type="project" value="InterPro"/>
</dbReference>
<accession>A0A8S3ESI0</accession>
<dbReference type="GO" id="GO:0030286">
    <property type="term" value="C:dynein complex"/>
    <property type="evidence" value="ECO:0007669"/>
    <property type="project" value="InterPro"/>
</dbReference>
<dbReference type="InterPro" id="IPR026983">
    <property type="entry name" value="DHC"/>
</dbReference>
<dbReference type="EMBL" id="CAJOBH010234006">
    <property type="protein sequence ID" value="CAF5082650.1"/>
    <property type="molecule type" value="Genomic_DNA"/>
</dbReference>
<dbReference type="PANTHER" id="PTHR22878">
    <property type="entry name" value="DYNEIN HEAVY CHAIN 6, AXONEMAL-LIKE-RELATED"/>
    <property type="match status" value="1"/>
</dbReference>
<dbReference type="InterPro" id="IPR041589">
    <property type="entry name" value="DNAH3_AAA_lid_1"/>
</dbReference>
<dbReference type="AlphaFoldDB" id="A0A8S3ESI0"/>
<gene>
    <name evidence="2" type="ORF">BYL167_LOCUS62115</name>
</gene>
<dbReference type="GO" id="GO:0007018">
    <property type="term" value="P:microtubule-based movement"/>
    <property type="evidence" value="ECO:0007669"/>
    <property type="project" value="InterPro"/>
</dbReference>
<proteinExistence type="predicted"/>
<comment type="caution">
    <text evidence="2">The sequence shown here is derived from an EMBL/GenBank/DDBJ whole genome shotgun (WGS) entry which is preliminary data.</text>
</comment>
<evidence type="ECO:0000313" key="3">
    <source>
        <dbReference type="Proteomes" id="UP000681967"/>
    </source>
</evidence>
<dbReference type="Gene3D" id="1.20.920.30">
    <property type="match status" value="1"/>
</dbReference>
<sequence length="235" mass="27015">LLLNINFSSRTSSMDVQRNFESNVEKRTKDTFGPPPGKKLVVFIDDLNMPKVDTYGTQQPIALLKLLLEKGGMYDRGKDLNWKKYQDMIFVAAMGKPGGGRNDVDPRFISLFGVFNITFPSEESLFLIYNSILEGHLQTFSKDVQDVAPILTRMTMELYHSILDALPPTPSKFHYIFNLRDLSRIFNGLVSTTPERFQTAAQMTRVWRNECLRVLYDRLIDTTDRKFIDVCLSKN</sequence>
<protein>
    <recommendedName>
        <fullName evidence="1">Dynein heavy chain 3 AAA+ lid domain-containing protein</fullName>
    </recommendedName>
</protein>
<name>A0A8S3ESI0_9BILA</name>
<dbReference type="SUPFAM" id="SSF52540">
    <property type="entry name" value="P-loop containing nucleoside triphosphate hydrolases"/>
    <property type="match status" value="1"/>
</dbReference>
<reference evidence="2" key="1">
    <citation type="submission" date="2021-02" db="EMBL/GenBank/DDBJ databases">
        <authorList>
            <person name="Nowell W R."/>
        </authorList>
    </citation>
    <scope>NUCLEOTIDE SEQUENCE</scope>
</reference>
<organism evidence="2 3">
    <name type="scientific">Rotaria magnacalcarata</name>
    <dbReference type="NCBI Taxonomy" id="392030"/>
    <lineage>
        <taxon>Eukaryota</taxon>
        <taxon>Metazoa</taxon>
        <taxon>Spiralia</taxon>
        <taxon>Gnathifera</taxon>
        <taxon>Rotifera</taxon>
        <taxon>Eurotatoria</taxon>
        <taxon>Bdelloidea</taxon>
        <taxon>Philodinida</taxon>
        <taxon>Philodinidae</taxon>
        <taxon>Rotaria</taxon>
    </lineage>
</organism>
<evidence type="ECO:0000259" key="1">
    <source>
        <dbReference type="Pfam" id="PF17857"/>
    </source>
</evidence>
<dbReference type="Proteomes" id="UP000681967">
    <property type="component" value="Unassembled WGS sequence"/>
</dbReference>
<dbReference type="Pfam" id="PF12775">
    <property type="entry name" value="AAA_7"/>
    <property type="match status" value="1"/>
</dbReference>
<dbReference type="InterPro" id="IPR027417">
    <property type="entry name" value="P-loop_NTPase"/>
</dbReference>
<dbReference type="Pfam" id="PF17857">
    <property type="entry name" value="AAA_lid_1"/>
    <property type="match status" value="1"/>
</dbReference>
<feature type="domain" description="Dynein heavy chain 3 AAA+ lid" evidence="1">
    <location>
        <begin position="155"/>
        <end position="229"/>
    </location>
</feature>
<dbReference type="PANTHER" id="PTHR22878:SF63">
    <property type="entry name" value="DYNEIN AXONEMAL HEAVY CHAIN 10"/>
    <property type="match status" value="1"/>
</dbReference>
<evidence type="ECO:0000313" key="2">
    <source>
        <dbReference type="EMBL" id="CAF5082650.1"/>
    </source>
</evidence>
<dbReference type="Gene3D" id="3.40.50.300">
    <property type="entry name" value="P-loop containing nucleotide triphosphate hydrolases"/>
    <property type="match status" value="1"/>
</dbReference>